<keyword evidence="3" id="KW-1185">Reference proteome</keyword>
<evidence type="ECO:0000259" key="1">
    <source>
        <dbReference type="Pfam" id="PF20094"/>
    </source>
</evidence>
<evidence type="ECO:0000313" key="3">
    <source>
        <dbReference type="Proteomes" id="UP000480178"/>
    </source>
</evidence>
<feature type="domain" description="GWxTD" evidence="1">
    <location>
        <begin position="238"/>
        <end position="410"/>
    </location>
</feature>
<dbReference type="KEGG" id="rhoz:GXP67_15510"/>
<gene>
    <name evidence="2" type="ORF">GXP67_15510</name>
</gene>
<proteinExistence type="predicted"/>
<name>A0A6C0GJ10_9BACT</name>
<protein>
    <submittedName>
        <fullName evidence="2">GWxTD domain-containing protein</fullName>
    </submittedName>
</protein>
<dbReference type="NCBIfam" id="TIGR04514">
    <property type="entry name" value="GWxTD_dom"/>
    <property type="match status" value="1"/>
</dbReference>
<dbReference type="EMBL" id="CP048222">
    <property type="protein sequence ID" value="QHT67945.1"/>
    <property type="molecule type" value="Genomic_DNA"/>
</dbReference>
<organism evidence="2 3">
    <name type="scientific">Rhodocytophaga rosea</name>
    <dbReference type="NCBI Taxonomy" id="2704465"/>
    <lineage>
        <taxon>Bacteria</taxon>
        <taxon>Pseudomonadati</taxon>
        <taxon>Bacteroidota</taxon>
        <taxon>Cytophagia</taxon>
        <taxon>Cytophagales</taxon>
        <taxon>Rhodocytophagaceae</taxon>
        <taxon>Rhodocytophaga</taxon>
    </lineage>
</organism>
<dbReference type="RefSeq" id="WP_162443966.1">
    <property type="nucleotide sequence ID" value="NZ_CP048222.1"/>
</dbReference>
<evidence type="ECO:0000313" key="2">
    <source>
        <dbReference type="EMBL" id="QHT67945.1"/>
    </source>
</evidence>
<dbReference type="AlphaFoldDB" id="A0A6C0GJ10"/>
<reference evidence="2 3" key="1">
    <citation type="submission" date="2020-01" db="EMBL/GenBank/DDBJ databases">
        <authorList>
            <person name="Kim M.K."/>
        </authorList>
    </citation>
    <scope>NUCLEOTIDE SEQUENCE [LARGE SCALE GENOMIC DNA]</scope>
    <source>
        <strain evidence="2 3">172606-1</strain>
    </source>
</reference>
<dbReference type="Pfam" id="PF20094">
    <property type="entry name" value="GWxTD_dom"/>
    <property type="match status" value="1"/>
</dbReference>
<dbReference type="Proteomes" id="UP000480178">
    <property type="component" value="Chromosome"/>
</dbReference>
<dbReference type="InterPro" id="IPR030959">
    <property type="entry name" value="GWxTD_dom"/>
</dbReference>
<accession>A0A6C0GJ10</accession>
<dbReference type="PROSITE" id="PS51257">
    <property type="entry name" value="PROKAR_LIPOPROTEIN"/>
    <property type="match status" value="1"/>
</dbReference>
<sequence>MKNIFVFAMLLLLGACARRSGERTSQQQDENFGNEAPLIFQSKVLDNDSTSRVYVTIEWRRIYDEQPVQRFIKEFSLGYIITPDYTSKEVIASRTLAVTEQTLQKTGPGSMAFHLDVVKLTLPNAVLTLHATDTRTGQRVTHMVALKPMSGKFHEKYAVFKSNSEFPGMKTYFYQQDTLQIKSLNGVRKQMTVYRYTHNFDPALSPMATAGKNVTKTLQVDTMFTLPTNALFVLAAPGLYFFREDTNAVNGIGMLIVDKRFPRMTRPDDLVKPLIYISTNNEIKELVSTQAPKRTLDTYWLRLAGNNESKARRTIRAYYRRVAQANQQFTTYKEGWKTDMGMVHIVFGKPDQITRTREKEVWTYTQNANFSEINFTFVKRPNQFVDDHYELMRYVEYEPIWYPTVEEWRTGIVER</sequence>